<dbReference type="GO" id="GO:0003785">
    <property type="term" value="F:actin monomer binding"/>
    <property type="evidence" value="ECO:0000318"/>
    <property type="project" value="GO_Central"/>
</dbReference>
<dbReference type="InterPro" id="IPR001152">
    <property type="entry name" value="Beta-thymosin"/>
</dbReference>
<name>T1F9G0_HELRO</name>
<dbReference type="GeneID" id="20205459"/>
<dbReference type="InParanoid" id="T1F9G0"/>
<dbReference type="CTD" id="20205459"/>
<keyword evidence="7" id="KW-1185">Reference proteome</keyword>
<evidence type="ECO:0000256" key="1">
    <source>
        <dbReference type="ARBA" id="ARBA00004245"/>
    </source>
</evidence>
<dbReference type="InterPro" id="IPR038386">
    <property type="entry name" value="Beta-thymosin_sf"/>
</dbReference>
<dbReference type="KEGG" id="hro:HELRODRAFT_175630"/>
<evidence type="ECO:0000256" key="4">
    <source>
        <dbReference type="ARBA" id="ARBA00023212"/>
    </source>
</evidence>
<evidence type="ECO:0000313" key="7">
    <source>
        <dbReference type="Proteomes" id="UP000015101"/>
    </source>
</evidence>
<dbReference type="AlphaFoldDB" id="T1F9G0"/>
<evidence type="ECO:0000313" key="6">
    <source>
        <dbReference type="EnsemblMetazoa" id="HelroP175630"/>
    </source>
</evidence>
<dbReference type="Gene3D" id="1.20.5.520">
    <property type="entry name" value="Single helix bin"/>
    <property type="match status" value="1"/>
</dbReference>
<dbReference type="HOGENOM" id="CLU_2266615_0_0_1"/>
<reference evidence="6" key="3">
    <citation type="submission" date="2015-06" db="UniProtKB">
        <authorList>
            <consortium name="EnsemblMetazoa"/>
        </authorList>
    </citation>
    <scope>IDENTIFICATION</scope>
</reference>
<dbReference type="GO" id="GO:0005856">
    <property type="term" value="C:cytoskeleton"/>
    <property type="evidence" value="ECO:0007669"/>
    <property type="project" value="UniProtKB-SubCell"/>
</dbReference>
<dbReference type="EnsemblMetazoa" id="HelroT175630">
    <property type="protein sequence ID" value="HelroP175630"/>
    <property type="gene ID" value="HelroG175630"/>
</dbReference>
<dbReference type="EMBL" id="KB096900">
    <property type="protein sequence ID" value="ESO00651.1"/>
    <property type="molecule type" value="Genomic_DNA"/>
</dbReference>
<dbReference type="GO" id="GO:0007015">
    <property type="term" value="P:actin filament organization"/>
    <property type="evidence" value="ECO:0007669"/>
    <property type="project" value="InterPro"/>
</dbReference>
<accession>T1F9G0</accession>
<evidence type="ECO:0000313" key="5">
    <source>
        <dbReference type="EMBL" id="ESO00651.1"/>
    </source>
</evidence>
<dbReference type="GO" id="GO:0140311">
    <property type="term" value="F:protein sequestering activity"/>
    <property type="evidence" value="ECO:0000318"/>
    <property type="project" value="GO_Central"/>
</dbReference>
<dbReference type="FunFam" id="1.20.5.520:FF:000001">
    <property type="entry name" value="Thymosin beta"/>
    <property type="match status" value="1"/>
</dbReference>
<protein>
    <submittedName>
        <fullName evidence="5 6">Uncharacterized protein</fullName>
    </submittedName>
</protein>
<dbReference type="SMART" id="SM00152">
    <property type="entry name" value="THY"/>
    <property type="match status" value="1"/>
</dbReference>
<evidence type="ECO:0000256" key="3">
    <source>
        <dbReference type="ARBA" id="ARBA00022490"/>
    </source>
</evidence>
<comment type="similarity">
    <text evidence="2">Belongs to the thymosin beta family.</text>
</comment>
<organism evidence="6 7">
    <name type="scientific">Helobdella robusta</name>
    <name type="common">Californian leech</name>
    <dbReference type="NCBI Taxonomy" id="6412"/>
    <lineage>
        <taxon>Eukaryota</taxon>
        <taxon>Metazoa</taxon>
        <taxon>Spiralia</taxon>
        <taxon>Lophotrochozoa</taxon>
        <taxon>Annelida</taxon>
        <taxon>Clitellata</taxon>
        <taxon>Hirudinea</taxon>
        <taxon>Rhynchobdellida</taxon>
        <taxon>Glossiphoniidae</taxon>
        <taxon>Helobdella</taxon>
    </lineage>
</organism>
<dbReference type="GO" id="GO:0030334">
    <property type="term" value="P:regulation of cell migration"/>
    <property type="evidence" value="ECO:0000318"/>
    <property type="project" value="GO_Central"/>
</dbReference>
<proteinExistence type="inferred from homology"/>
<dbReference type="CDD" id="cd22059">
    <property type="entry name" value="WH2_BetaT"/>
    <property type="match status" value="1"/>
</dbReference>
<dbReference type="PANTHER" id="PTHR12021">
    <property type="entry name" value="THYMOSIN BETA"/>
    <property type="match status" value="1"/>
</dbReference>
<dbReference type="PANTHER" id="PTHR12021:SF26">
    <property type="entry name" value="THYMOSIN BETA"/>
    <property type="match status" value="1"/>
</dbReference>
<dbReference type="Proteomes" id="UP000015101">
    <property type="component" value="Unassembled WGS sequence"/>
</dbReference>
<sequence length="103" mass="11576">MSEVEKFDKSKLKKAETAEKNPLPTKEGVAVFLLIPCSLVTIMNHVKIDGNFKEQRTGSQWFTGWSSIGKIIRNSGLFVRCPPKKTSTLFKSGDVKIFSKIQE</sequence>
<keyword evidence="3" id="KW-0963">Cytoplasm</keyword>
<reference evidence="7" key="1">
    <citation type="submission" date="2012-12" db="EMBL/GenBank/DDBJ databases">
        <authorList>
            <person name="Hellsten U."/>
            <person name="Grimwood J."/>
            <person name="Chapman J.A."/>
            <person name="Shapiro H."/>
            <person name="Aerts A."/>
            <person name="Otillar R.P."/>
            <person name="Terry A.Y."/>
            <person name="Boore J.L."/>
            <person name="Simakov O."/>
            <person name="Marletaz F."/>
            <person name="Cho S.-J."/>
            <person name="Edsinger-Gonzales E."/>
            <person name="Havlak P."/>
            <person name="Kuo D.-H."/>
            <person name="Larsson T."/>
            <person name="Lv J."/>
            <person name="Arendt D."/>
            <person name="Savage R."/>
            <person name="Osoegawa K."/>
            <person name="de Jong P."/>
            <person name="Lindberg D.R."/>
            <person name="Seaver E.C."/>
            <person name="Weisblat D.A."/>
            <person name="Putnam N.H."/>
            <person name="Grigoriev I.V."/>
            <person name="Rokhsar D.S."/>
        </authorList>
    </citation>
    <scope>NUCLEOTIDE SEQUENCE</scope>
</reference>
<reference evidence="5 7" key="2">
    <citation type="journal article" date="2013" name="Nature">
        <title>Insights into bilaterian evolution from three spiralian genomes.</title>
        <authorList>
            <person name="Simakov O."/>
            <person name="Marletaz F."/>
            <person name="Cho S.J."/>
            <person name="Edsinger-Gonzales E."/>
            <person name="Havlak P."/>
            <person name="Hellsten U."/>
            <person name="Kuo D.H."/>
            <person name="Larsson T."/>
            <person name="Lv J."/>
            <person name="Arendt D."/>
            <person name="Savage R."/>
            <person name="Osoegawa K."/>
            <person name="de Jong P."/>
            <person name="Grimwood J."/>
            <person name="Chapman J.A."/>
            <person name="Shapiro H."/>
            <person name="Aerts A."/>
            <person name="Otillar R.P."/>
            <person name="Terry A.Y."/>
            <person name="Boore J.L."/>
            <person name="Grigoriev I.V."/>
            <person name="Lindberg D.R."/>
            <person name="Seaver E.C."/>
            <person name="Weisblat D.A."/>
            <person name="Putnam N.H."/>
            <person name="Rokhsar D.S."/>
        </authorList>
    </citation>
    <scope>NUCLEOTIDE SEQUENCE</scope>
</reference>
<dbReference type="EMBL" id="AMQM01005376">
    <property type="status" value="NOT_ANNOTATED_CDS"/>
    <property type="molecule type" value="Genomic_DNA"/>
</dbReference>
<keyword evidence="4" id="KW-0206">Cytoskeleton</keyword>
<dbReference type="Pfam" id="PF01290">
    <property type="entry name" value="Thymosin"/>
    <property type="match status" value="1"/>
</dbReference>
<comment type="subcellular location">
    <subcellularLocation>
        <location evidence="1">Cytoplasm</location>
        <location evidence="1">Cytoskeleton</location>
    </subcellularLocation>
</comment>
<dbReference type="OrthoDB" id="2151618at2759"/>
<dbReference type="RefSeq" id="XP_009021288.1">
    <property type="nucleotide sequence ID" value="XM_009023040.1"/>
</dbReference>
<gene>
    <name evidence="6" type="primary">20205459</name>
    <name evidence="5" type="ORF">HELRODRAFT_175630</name>
</gene>
<evidence type="ECO:0000256" key="2">
    <source>
        <dbReference type="ARBA" id="ARBA00009511"/>
    </source>
</evidence>